<dbReference type="SUPFAM" id="SSF53474">
    <property type="entry name" value="alpha/beta-Hydrolases"/>
    <property type="match status" value="1"/>
</dbReference>
<dbReference type="GeneID" id="64596683"/>
<comment type="caution">
    <text evidence="7">The sequence shown here is derived from an EMBL/GenBank/DDBJ whole genome shotgun (WGS) entry which is preliminary data.</text>
</comment>
<evidence type="ECO:0000256" key="3">
    <source>
        <dbReference type="ARBA" id="ARBA00022989"/>
    </source>
</evidence>
<dbReference type="EMBL" id="JABBWE010000026">
    <property type="protein sequence ID" value="KAG1794420.1"/>
    <property type="molecule type" value="Genomic_DNA"/>
</dbReference>
<organism evidence="7 8">
    <name type="scientific">Suillus plorans</name>
    <dbReference type="NCBI Taxonomy" id="116603"/>
    <lineage>
        <taxon>Eukaryota</taxon>
        <taxon>Fungi</taxon>
        <taxon>Dikarya</taxon>
        <taxon>Basidiomycota</taxon>
        <taxon>Agaricomycotina</taxon>
        <taxon>Agaricomycetes</taxon>
        <taxon>Agaricomycetidae</taxon>
        <taxon>Boletales</taxon>
        <taxon>Suillineae</taxon>
        <taxon>Suillaceae</taxon>
        <taxon>Suillus</taxon>
    </lineage>
</organism>
<keyword evidence="5" id="KW-0539">Nucleus</keyword>
<dbReference type="InterPro" id="IPR008547">
    <property type="entry name" value="DUF829_TMEM53"/>
</dbReference>
<dbReference type="RefSeq" id="XP_041160587.1">
    <property type="nucleotide sequence ID" value="XM_041302919.1"/>
</dbReference>
<evidence type="ECO:0008006" key="9">
    <source>
        <dbReference type="Google" id="ProtNLM"/>
    </source>
</evidence>
<keyword evidence="2" id="KW-0812">Transmembrane</keyword>
<evidence type="ECO:0000256" key="4">
    <source>
        <dbReference type="ARBA" id="ARBA00023136"/>
    </source>
</evidence>
<evidence type="ECO:0000256" key="1">
    <source>
        <dbReference type="ARBA" id="ARBA00007387"/>
    </source>
</evidence>
<protein>
    <recommendedName>
        <fullName evidence="9">DUF829-domain-containing protein</fullName>
    </recommendedName>
</protein>
<dbReference type="GO" id="GO:0005640">
    <property type="term" value="C:nuclear outer membrane"/>
    <property type="evidence" value="ECO:0007669"/>
    <property type="project" value="UniProtKB-SubCell"/>
</dbReference>
<reference evidence="7" key="1">
    <citation type="journal article" date="2020" name="New Phytol.">
        <title>Comparative genomics reveals dynamic genome evolution in host specialist ectomycorrhizal fungi.</title>
        <authorList>
            <person name="Lofgren L.A."/>
            <person name="Nguyen N.H."/>
            <person name="Vilgalys R."/>
            <person name="Ruytinx J."/>
            <person name="Liao H.L."/>
            <person name="Branco S."/>
            <person name="Kuo A."/>
            <person name="LaButti K."/>
            <person name="Lipzen A."/>
            <person name="Andreopoulos W."/>
            <person name="Pangilinan J."/>
            <person name="Riley R."/>
            <person name="Hundley H."/>
            <person name="Na H."/>
            <person name="Barry K."/>
            <person name="Grigoriev I.V."/>
            <person name="Stajich J.E."/>
            <person name="Kennedy P.G."/>
        </authorList>
    </citation>
    <scope>NUCLEOTIDE SEQUENCE</scope>
    <source>
        <strain evidence="7">S12</strain>
    </source>
</reference>
<evidence type="ECO:0000256" key="2">
    <source>
        <dbReference type="ARBA" id="ARBA00022692"/>
    </source>
</evidence>
<evidence type="ECO:0000256" key="5">
    <source>
        <dbReference type="ARBA" id="ARBA00023242"/>
    </source>
</evidence>
<dbReference type="InterPro" id="IPR029058">
    <property type="entry name" value="AB_hydrolase_fold"/>
</dbReference>
<keyword evidence="3" id="KW-1133">Transmembrane helix</keyword>
<comment type="subcellular location">
    <subcellularLocation>
        <location evidence="6">Nucleus outer membrane</location>
        <topology evidence="6">Single-pass membrane protein</topology>
    </subcellularLocation>
</comment>
<dbReference type="PANTHER" id="PTHR12265">
    <property type="entry name" value="TRANSMEMBRANE PROTEIN 53"/>
    <property type="match status" value="1"/>
</dbReference>
<sequence length="304" mass="34053">MIAGRVAIVRSLSTARPLEGFRTIGTGIYLRDNHEQSQDTRSPNVVLIFGWLGAHPRHLRNYTSAYAKLYPKASQIVVQCNTDLLWTTRSTRSRKLKPVIDALEALHCLPSSSPAQQPARILTHVFSNGGSLQMTLLGHMLQQKYGSAPVLGSASALVLDSCSATGDLKSVKLAARTAIRNPIARRIVLAIVHTIYSVRFGLSLLFGKQMIVLENLQIEMGNPHILSWMGLHTPRLYLFSRNDKLISWQEVTRHAEIAKERGMDVRCELFEESAHVAHARVEPERYWSSVQKVWAVAAKEKRED</sequence>
<keyword evidence="4" id="KW-0472">Membrane</keyword>
<evidence type="ECO:0000256" key="6">
    <source>
        <dbReference type="ARBA" id="ARBA00034303"/>
    </source>
</evidence>
<keyword evidence="8" id="KW-1185">Reference proteome</keyword>
<dbReference type="AlphaFoldDB" id="A0A9P7DIM6"/>
<dbReference type="Gene3D" id="3.40.50.1820">
    <property type="entry name" value="alpha/beta hydrolase"/>
    <property type="match status" value="1"/>
</dbReference>
<dbReference type="Proteomes" id="UP000719766">
    <property type="component" value="Unassembled WGS sequence"/>
</dbReference>
<evidence type="ECO:0000313" key="8">
    <source>
        <dbReference type="Proteomes" id="UP000719766"/>
    </source>
</evidence>
<dbReference type="OrthoDB" id="77878at2759"/>
<accession>A0A9P7DIM6</accession>
<dbReference type="PANTHER" id="PTHR12265:SF30">
    <property type="entry name" value="TRANSMEMBRANE PROTEIN 53"/>
    <property type="match status" value="1"/>
</dbReference>
<gene>
    <name evidence="7" type="ORF">HD556DRAFT_1370247</name>
</gene>
<evidence type="ECO:0000313" key="7">
    <source>
        <dbReference type="EMBL" id="KAG1794420.1"/>
    </source>
</evidence>
<proteinExistence type="inferred from homology"/>
<comment type="similarity">
    <text evidence="1">Belongs to the TMEM53 family.</text>
</comment>
<dbReference type="Pfam" id="PF05705">
    <property type="entry name" value="DUF829"/>
    <property type="match status" value="1"/>
</dbReference>
<name>A0A9P7DIM6_9AGAM</name>